<reference evidence="1 2" key="2">
    <citation type="submission" date="2009-02" db="EMBL/GenBank/DDBJ databases">
        <title>Draft genome sequence of Clostridium asparagiforme (DSM 15981).</title>
        <authorList>
            <person name="Sudarsanam P."/>
            <person name="Ley R."/>
            <person name="Guruge J."/>
            <person name="Turnbaugh P.J."/>
            <person name="Mahowald M."/>
            <person name="Liep D."/>
            <person name="Gordon J."/>
        </authorList>
    </citation>
    <scope>NUCLEOTIDE SEQUENCE [LARGE SCALE GENOMIC DNA]</scope>
    <source>
        <strain evidence="1 2">DSM 15981</strain>
    </source>
</reference>
<gene>
    <name evidence="1" type="ORF">CLOSTASPAR_01751</name>
</gene>
<organism evidence="1 2">
    <name type="scientific">[Clostridium] asparagiforme DSM 15981</name>
    <dbReference type="NCBI Taxonomy" id="518636"/>
    <lineage>
        <taxon>Bacteria</taxon>
        <taxon>Bacillati</taxon>
        <taxon>Bacillota</taxon>
        <taxon>Clostridia</taxon>
        <taxon>Lachnospirales</taxon>
        <taxon>Lachnospiraceae</taxon>
        <taxon>Enterocloster</taxon>
    </lineage>
</organism>
<evidence type="ECO:0000313" key="1">
    <source>
        <dbReference type="EMBL" id="EEG56169.1"/>
    </source>
</evidence>
<name>C0CXM6_9FIRM</name>
<comment type="caution">
    <text evidence="1">The sequence shown here is derived from an EMBL/GenBank/DDBJ whole genome shotgun (WGS) entry which is preliminary data.</text>
</comment>
<dbReference type="AlphaFoldDB" id="C0CXM6"/>
<protein>
    <submittedName>
        <fullName evidence="1">Uncharacterized protein</fullName>
    </submittedName>
</protein>
<accession>C0CXM6</accession>
<dbReference type="EMBL" id="ACCJ01000089">
    <property type="protein sequence ID" value="EEG56169.1"/>
    <property type="molecule type" value="Genomic_DNA"/>
</dbReference>
<proteinExistence type="predicted"/>
<sequence length="42" mass="4227">MIQKRQMIAAAAGVLLGYGIWAAAQNFGGTADGGAGTRDMEG</sequence>
<keyword evidence="2" id="KW-1185">Reference proteome</keyword>
<reference evidence="1 2" key="1">
    <citation type="submission" date="2009-01" db="EMBL/GenBank/DDBJ databases">
        <authorList>
            <person name="Fulton L."/>
            <person name="Clifton S."/>
            <person name="Fulton B."/>
            <person name="Xu J."/>
            <person name="Minx P."/>
            <person name="Pepin K.H."/>
            <person name="Johnson M."/>
            <person name="Bhonagiri V."/>
            <person name="Nash W.E."/>
            <person name="Mardis E.R."/>
            <person name="Wilson R.K."/>
        </authorList>
    </citation>
    <scope>NUCLEOTIDE SEQUENCE [LARGE SCALE GENOMIC DNA]</scope>
    <source>
        <strain evidence="1 2">DSM 15981</strain>
    </source>
</reference>
<feature type="non-terminal residue" evidence="1">
    <location>
        <position position="42"/>
    </location>
</feature>
<evidence type="ECO:0000313" key="2">
    <source>
        <dbReference type="Proteomes" id="UP000004756"/>
    </source>
</evidence>
<dbReference type="Proteomes" id="UP000004756">
    <property type="component" value="Unassembled WGS sequence"/>
</dbReference>
<dbReference type="HOGENOM" id="CLU_3281011_0_0_9"/>